<reference evidence="1 2" key="1">
    <citation type="journal article" date="2013" name="Nat. Genet.">
        <title>The genome of the hydatid tapeworm Echinococcus granulosus.</title>
        <authorList>
            <person name="Zheng H."/>
            <person name="Zhang W."/>
            <person name="Zhang L."/>
            <person name="Zhang Z."/>
            <person name="Li J."/>
            <person name="Lu G."/>
            <person name="Zhu Y."/>
            <person name="Wang Y."/>
            <person name="Huang Y."/>
            <person name="Liu J."/>
            <person name="Kang H."/>
            <person name="Chen J."/>
            <person name="Wang L."/>
            <person name="Chen A."/>
            <person name="Yu S."/>
            <person name="Gao Z."/>
            <person name="Jin L."/>
            <person name="Gu W."/>
            <person name="Wang Z."/>
            <person name="Zhao L."/>
            <person name="Shi B."/>
            <person name="Wen H."/>
            <person name="Lin R."/>
            <person name="Jones M.K."/>
            <person name="Brejova B."/>
            <person name="Vinar T."/>
            <person name="Zhao G."/>
            <person name="McManus D.P."/>
            <person name="Chen Z."/>
            <person name="Zhou Y."/>
            <person name="Wang S."/>
        </authorList>
    </citation>
    <scope>NUCLEOTIDE SEQUENCE [LARGE SCALE GENOMIC DNA]</scope>
</reference>
<accession>W6U3G0</accession>
<dbReference type="KEGG" id="egl:EGR_10033"/>
<keyword evidence="2" id="KW-1185">Reference proteome</keyword>
<protein>
    <submittedName>
        <fullName evidence="1">Uncharacterized protein</fullName>
    </submittedName>
</protein>
<evidence type="ECO:0000313" key="1">
    <source>
        <dbReference type="EMBL" id="EUB55096.1"/>
    </source>
</evidence>
<dbReference type="AlphaFoldDB" id="W6U3G0"/>
<name>W6U3G0_ECHGR</name>
<evidence type="ECO:0000313" key="2">
    <source>
        <dbReference type="Proteomes" id="UP000019149"/>
    </source>
</evidence>
<organism evidence="1 2">
    <name type="scientific">Echinococcus granulosus</name>
    <name type="common">Hydatid tapeworm</name>
    <dbReference type="NCBI Taxonomy" id="6210"/>
    <lineage>
        <taxon>Eukaryota</taxon>
        <taxon>Metazoa</taxon>
        <taxon>Spiralia</taxon>
        <taxon>Lophotrochozoa</taxon>
        <taxon>Platyhelminthes</taxon>
        <taxon>Cestoda</taxon>
        <taxon>Eucestoda</taxon>
        <taxon>Cyclophyllidea</taxon>
        <taxon>Taeniidae</taxon>
        <taxon>Echinococcus</taxon>
        <taxon>Echinococcus granulosus group</taxon>
    </lineage>
</organism>
<dbReference type="GeneID" id="36345748"/>
<sequence length="82" mass="9574">MIFEKKVGLNEYADGMDHVEWNPEITVVFGWHTNFIEPISNLKAIPDYHSKAKNWKQNKGVAFKINTKPFNVLDLMQLQMHS</sequence>
<comment type="caution">
    <text evidence="1">The sequence shown here is derived from an EMBL/GenBank/DDBJ whole genome shotgun (WGS) entry which is preliminary data.</text>
</comment>
<dbReference type="CTD" id="36345748"/>
<dbReference type="Proteomes" id="UP000019149">
    <property type="component" value="Unassembled WGS sequence"/>
</dbReference>
<gene>
    <name evidence="1" type="ORF">EGR_10033</name>
</gene>
<dbReference type="RefSeq" id="XP_024346292.1">
    <property type="nucleotide sequence ID" value="XM_024499282.1"/>
</dbReference>
<proteinExistence type="predicted"/>
<dbReference type="EMBL" id="APAU02000185">
    <property type="protein sequence ID" value="EUB55096.1"/>
    <property type="molecule type" value="Genomic_DNA"/>
</dbReference>